<dbReference type="InterPro" id="IPR008979">
    <property type="entry name" value="Galactose-bd-like_sf"/>
</dbReference>
<evidence type="ECO:0000256" key="2">
    <source>
        <dbReference type="ARBA" id="ARBA00009348"/>
    </source>
</evidence>
<evidence type="ECO:0000256" key="3">
    <source>
        <dbReference type="ARBA" id="ARBA00012733"/>
    </source>
</evidence>
<dbReference type="Proteomes" id="UP000275256">
    <property type="component" value="Unassembled WGS sequence"/>
</dbReference>
<dbReference type="Pfam" id="PF00754">
    <property type="entry name" value="F5_F8_type_C"/>
    <property type="match status" value="1"/>
</dbReference>
<dbReference type="InterPro" id="IPR026856">
    <property type="entry name" value="Sialidase_fam"/>
</dbReference>
<dbReference type="GO" id="GO:0006689">
    <property type="term" value="P:ganglioside catabolic process"/>
    <property type="evidence" value="ECO:0007669"/>
    <property type="project" value="TreeGrafter"/>
</dbReference>
<proteinExistence type="inferred from homology"/>
<comment type="caution">
    <text evidence="8">The sequence shown here is derived from an EMBL/GenBank/DDBJ whole genome shotgun (WGS) entry which is preliminary data.</text>
</comment>
<feature type="chain" id="PRO_5017951319" description="exo-alpha-sialidase" evidence="5">
    <location>
        <begin position="22"/>
        <end position="1294"/>
    </location>
</feature>
<dbReference type="CDD" id="cd15482">
    <property type="entry name" value="Sialidase_non-viral"/>
    <property type="match status" value="1"/>
</dbReference>
<name>A0A3M0G740_9ACTN</name>
<dbReference type="EC" id="3.2.1.18" evidence="3"/>
<sequence>MLTALVTTIALVLPLGQTAQAVPVGEWVQTANGQIRIASVSPAKGTYNVGDVVTVRFRMESNTGAPKRDIVGTSTTLANPSSCNWKALPAGVGGKYDCSRTPASTYPALTYTVTAADAVAGVANYALTFTETPINTAGNPDGTAPLVTTISGSLPVGTGPAGPRPVGEYVALASAGDFGFTCHRIPALTTTNTGDILASWDGRPGGCGDAPNPNSIIQRRSTDGGQTWGPVTTVAAGNPAAPKYGYSDPSYVVDRTTGDIFSFFVKSYDVSFQGSQAGTDENARNVLHAAVTRSTDNGVTWSVPTVITAAITDSPTWVSRFAASGEGIQLKYGTHAGRLVQQFTIKDGGTYEAMSVYSDDHGATWNNGTPVGTGMDENKVVELSDGRLMINSRASDGTKARKVTYSSDGGQTYGPVTVDTTLIDPNNNASIIRAYPNAAEGSAQAKVLLFSNSANTGGRSNGTVRVSFDDGATWSGSKVFEPGSMSYSTLTALPTAGTYGLLFEGTNNQIRYMTISMDWLAALPLSITAEAQTVNRGDNTVSFTANNVGGDPLTFTPTITVPAGWTASAVAPLTLAAGATGTFTTTVAVPSSADPGVGSVKATASIGGNSATGTATVTMVLKPGQNPTKVIPITVVNTPPAQPGEEIANAFDGDTATLWHTPYAGTTLPVDVDMKLGDAPVAVTKFEYVPRATGSNGNIDGYELWAGDSLETLARVAEGNFANDNTAKSVLLNGTYQYLRLRALSSYGDVAAKFVSAAEIRVRVAVPDTAVAPLPVTLVNDLAYQNNPPNQVFPPSNMFDGNPGTWFHSPWAATQTFPYNIDLSVGENGAALDRLLFTPKQGGTGAGDNNGRPLTWKILVGNSLDSLVEVTSGTWADTNAVKTVPLDGVQGTFVRLQILTTAGDTVSVPLDPQNNKYVAVAELEVFGTELPPVQKYLTVALARTDVLGTPVKVGDVLTFSISYTNTSAQVIAAFPTASNLDGVLPSGTPNCRWANLAAGATQQCTTAKHTVTAADLAAGSFTPSVTFNATADRDGTQILQTGVVATLPAFEVKDAVEPSPTATATTTPSASPTVTVTAPTVTATSTATQTATSTATATTTAPTVTATSTATATATSSATVTSTSTATVTSTTTATTTVTATATGTATPTVKPSATPTQRPVNVYTDPGYHKVNGRQWFTRCEAYSQTTRCFTDIWASQVKPVNGTLQWVTGWTFNNLTYLPSARSLWTTNKLGYTNNWTSTDGRLWKTQCDTAESGRNGCRSFIWTTVYLPTSMGANTFLQEQRWVFNNIVMFS</sequence>
<dbReference type="SUPFAM" id="SSF49785">
    <property type="entry name" value="Galactose-binding domain-like"/>
    <property type="match status" value="2"/>
</dbReference>
<reference evidence="8 9" key="1">
    <citation type="submission" date="2018-10" db="EMBL/GenBank/DDBJ databases">
        <title>Tessaracoccus antarcticuss sp. nov., isolated from sediment.</title>
        <authorList>
            <person name="Zhou L.Y."/>
            <person name="Du Z.J."/>
        </authorList>
    </citation>
    <scope>NUCLEOTIDE SEQUENCE [LARGE SCALE GENOMIC DNA]</scope>
    <source>
        <strain evidence="8 9">JDX10</strain>
    </source>
</reference>
<feature type="domain" description="F5/8 type C" evidence="6">
    <location>
        <begin position="642"/>
        <end position="748"/>
    </location>
</feature>
<dbReference type="SUPFAM" id="SSF50939">
    <property type="entry name" value="Sialidases"/>
    <property type="match status" value="1"/>
</dbReference>
<dbReference type="InterPro" id="IPR000421">
    <property type="entry name" value="FA58C"/>
</dbReference>
<evidence type="ECO:0000256" key="5">
    <source>
        <dbReference type="SAM" id="SignalP"/>
    </source>
</evidence>
<feature type="signal peptide" evidence="5">
    <location>
        <begin position="1"/>
        <end position="21"/>
    </location>
</feature>
<evidence type="ECO:0000313" key="9">
    <source>
        <dbReference type="Proteomes" id="UP000275256"/>
    </source>
</evidence>
<evidence type="ECO:0000256" key="1">
    <source>
        <dbReference type="ARBA" id="ARBA00000427"/>
    </source>
</evidence>
<evidence type="ECO:0000259" key="7">
    <source>
        <dbReference type="Pfam" id="PF13088"/>
    </source>
</evidence>
<keyword evidence="5" id="KW-0732">Signal</keyword>
<dbReference type="InterPro" id="IPR036278">
    <property type="entry name" value="Sialidase_sf"/>
</dbReference>
<dbReference type="PANTHER" id="PTHR10628">
    <property type="entry name" value="SIALIDASE"/>
    <property type="match status" value="1"/>
</dbReference>
<dbReference type="GO" id="GO:0009313">
    <property type="term" value="P:oligosaccharide catabolic process"/>
    <property type="evidence" value="ECO:0007669"/>
    <property type="project" value="TreeGrafter"/>
</dbReference>
<comment type="similarity">
    <text evidence="2">Belongs to the glycosyl hydrolase 33 family.</text>
</comment>
<dbReference type="GO" id="GO:0004308">
    <property type="term" value="F:exo-alpha-sialidase activity"/>
    <property type="evidence" value="ECO:0007669"/>
    <property type="project" value="UniProtKB-EC"/>
</dbReference>
<dbReference type="GO" id="GO:0005737">
    <property type="term" value="C:cytoplasm"/>
    <property type="evidence" value="ECO:0007669"/>
    <property type="project" value="TreeGrafter"/>
</dbReference>
<protein>
    <recommendedName>
        <fullName evidence="3">exo-alpha-sialidase</fullName>
        <ecNumber evidence="3">3.2.1.18</ecNumber>
    </recommendedName>
</protein>
<evidence type="ECO:0000313" key="8">
    <source>
        <dbReference type="EMBL" id="RMB59947.1"/>
    </source>
</evidence>
<keyword evidence="9" id="KW-1185">Reference proteome</keyword>
<feature type="domain" description="Sialidase" evidence="7">
    <location>
        <begin position="195"/>
        <end position="493"/>
    </location>
</feature>
<gene>
    <name evidence="8" type="ORF">EAX62_09470</name>
</gene>
<dbReference type="GO" id="GO:0016020">
    <property type="term" value="C:membrane"/>
    <property type="evidence" value="ECO:0007669"/>
    <property type="project" value="TreeGrafter"/>
</dbReference>
<organism evidence="8 9">
    <name type="scientific">Tessaracoccus antarcticus</name>
    <dbReference type="NCBI Taxonomy" id="2479848"/>
    <lineage>
        <taxon>Bacteria</taxon>
        <taxon>Bacillati</taxon>
        <taxon>Actinomycetota</taxon>
        <taxon>Actinomycetes</taxon>
        <taxon>Propionibacteriales</taxon>
        <taxon>Propionibacteriaceae</taxon>
        <taxon>Tessaracoccus</taxon>
    </lineage>
</organism>
<comment type="catalytic activity">
    <reaction evidence="1">
        <text>Hydrolysis of alpha-(2-&gt;3)-, alpha-(2-&gt;6)-, alpha-(2-&gt;8)- glycosidic linkages of terminal sialic acid residues in oligosaccharides, glycoproteins, glycolipids, colominic acid and synthetic substrates.</text>
        <dbReference type="EC" id="3.2.1.18"/>
    </reaction>
</comment>
<accession>A0A3M0G740</accession>
<evidence type="ECO:0000259" key="6">
    <source>
        <dbReference type="Pfam" id="PF00754"/>
    </source>
</evidence>
<dbReference type="EMBL" id="REFW01000002">
    <property type="protein sequence ID" value="RMB59947.1"/>
    <property type="molecule type" value="Genomic_DNA"/>
</dbReference>
<dbReference type="InterPro" id="IPR011040">
    <property type="entry name" value="Sialidase"/>
</dbReference>
<dbReference type="PANTHER" id="PTHR10628:SF30">
    <property type="entry name" value="EXO-ALPHA-SIALIDASE"/>
    <property type="match status" value="1"/>
</dbReference>
<feature type="region of interest" description="Disordered" evidence="4">
    <location>
        <begin position="1085"/>
        <end position="1109"/>
    </location>
</feature>
<dbReference type="Gene3D" id="2.120.10.10">
    <property type="match status" value="1"/>
</dbReference>
<dbReference type="Gene3D" id="2.60.120.260">
    <property type="entry name" value="Galactose-binding domain-like"/>
    <property type="match status" value="2"/>
</dbReference>
<dbReference type="Pfam" id="PF13088">
    <property type="entry name" value="BNR_2"/>
    <property type="match status" value="1"/>
</dbReference>
<evidence type="ECO:0000256" key="4">
    <source>
        <dbReference type="SAM" id="MobiDB-lite"/>
    </source>
</evidence>